<dbReference type="OrthoDB" id="1792985at2"/>
<name>A0A1V3A1Y2_9GAMM</name>
<dbReference type="PANTHER" id="PTHR37533">
    <property type="entry name" value="FLAGELLAR HOOK-LENGTH CONTROL PROTEIN"/>
    <property type="match status" value="1"/>
</dbReference>
<dbReference type="STRING" id="252474.B1A74_00825"/>
<organism evidence="3 4">
    <name type="scientific">Thioalkalivibrio halophilus</name>
    <dbReference type="NCBI Taxonomy" id="252474"/>
    <lineage>
        <taxon>Bacteria</taxon>
        <taxon>Pseudomonadati</taxon>
        <taxon>Pseudomonadota</taxon>
        <taxon>Gammaproteobacteria</taxon>
        <taxon>Chromatiales</taxon>
        <taxon>Ectothiorhodospiraceae</taxon>
        <taxon>Thioalkalivibrio</taxon>
    </lineage>
</organism>
<gene>
    <name evidence="3" type="ORF">B1A74_00825</name>
</gene>
<dbReference type="Proteomes" id="UP000189177">
    <property type="component" value="Unassembled WGS sequence"/>
</dbReference>
<comment type="caution">
    <text evidence="3">The sequence shown here is derived from an EMBL/GenBank/DDBJ whole genome shotgun (WGS) entry which is preliminary data.</text>
</comment>
<evidence type="ECO:0000256" key="1">
    <source>
        <dbReference type="SAM" id="MobiDB-lite"/>
    </source>
</evidence>
<dbReference type="CDD" id="cd17470">
    <property type="entry name" value="T3SS_Flik_C"/>
    <property type="match status" value="1"/>
</dbReference>
<keyword evidence="3" id="KW-0969">Cilium</keyword>
<dbReference type="EMBL" id="MUZR01000003">
    <property type="protein sequence ID" value="OOC11345.1"/>
    <property type="molecule type" value="Genomic_DNA"/>
</dbReference>
<feature type="region of interest" description="Disordered" evidence="1">
    <location>
        <begin position="298"/>
        <end position="361"/>
    </location>
</feature>
<sequence length="361" mass="37578">MIAAQASGQGLGALAQLLDGGEGMDRLKELKDKGKGGEDGFLKALRPQLEAMLGALGVDDSELAELDLEGLIQRFQDLLQGQDLTAVDGMQLPPGWLTGEEGDGEIDGRELRSLLEDGPESGAAGDGIPVSLMRLFLQAGPEGQNPGSRLQELAPGALTGGGSREGTTEVLAQWLTQASESARSGRENAQALAQPAAQASDAEGARGGGMRLDLTRLLQTSGDRQLAEQIQMMAQARGGRTEMKLHPPQLGVLDVRVSMEGDRASVQFFSTNPVTREVLEAAMPRLRDSLADSGLELADASVSDEPPEDSADTEMAGDGYGGGDEPGVATGADGEGSDEEEGPVAPGSTLSFLNRRVDLFA</sequence>
<keyword evidence="3" id="KW-0282">Flagellum</keyword>
<keyword evidence="4" id="KW-1185">Reference proteome</keyword>
<evidence type="ECO:0000313" key="3">
    <source>
        <dbReference type="EMBL" id="OOC11345.1"/>
    </source>
</evidence>
<feature type="domain" description="Flagellar hook-length control protein-like C-terminal" evidence="2">
    <location>
        <begin position="228"/>
        <end position="308"/>
    </location>
</feature>
<keyword evidence="3" id="KW-0966">Cell projection</keyword>
<dbReference type="Pfam" id="PF02120">
    <property type="entry name" value="Flg_hook"/>
    <property type="match status" value="1"/>
</dbReference>
<dbReference type="InterPro" id="IPR038610">
    <property type="entry name" value="FliK-like_C_sf"/>
</dbReference>
<dbReference type="InterPro" id="IPR052563">
    <property type="entry name" value="FliK"/>
</dbReference>
<dbReference type="AlphaFoldDB" id="A0A1V3A1Y2"/>
<feature type="compositionally biased region" description="Low complexity" evidence="1">
    <location>
        <begin position="189"/>
        <end position="202"/>
    </location>
</feature>
<dbReference type="PANTHER" id="PTHR37533:SF2">
    <property type="entry name" value="FLAGELLAR HOOK-LENGTH CONTROL PROTEIN"/>
    <property type="match status" value="1"/>
</dbReference>
<proteinExistence type="predicted"/>
<accession>A0A1V3A1Y2</accession>
<evidence type="ECO:0000259" key="2">
    <source>
        <dbReference type="Pfam" id="PF02120"/>
    </source>
</evidence>
<feature type="region of interest" description="Disordered" evidence="1">
    <location>
        <begin position="179"/>
        <end position="208"/>
    </location>
</feature>
<dbReference type="RefSeq" id="WP_077243497.1">
    <property type="nucleotide sequence ID" value="NZ_MUZR01000003.1"/>
</dbReference>
<dbReference type="InterPro" id="IPR021136">
    <property type="entry name" value="Flagellar_hook_control-like_C"/>
</dbReference>
<evidence type="ECO:0000313" key="4">
    <source>
        <dbReference type="Proteomes" id="UP000189177"/>
    </source>
</evidence>
<dbReference type="Gene3D" id="3.30.750.140">
    <property type="match status" value="1"/>
</dbReference>
<protein>
    <submittedName>
        <fullName evidence="3">Flagellar hook-length control protein FliK</fullName>
    </submittedName>
</protein>
<reference evidence="3 4" key="1">
    <citation type="submission" date="2017-02" db="EMBL/GenBank/DDBJ databases">
        <title>Genomic diversity within the haloalkaliphilic genus Thioalkalivibrio.</title>
        <authorList>
            <person name="Ahn A.-C."/>
            <person name="Meier-Kolthoff J."/>
            <person name="Overmars L."/>
            <person name="Richter M."/>
            <person name="Woyke T."/>
            <person name="Sorokin D.Y."/>
            <person name="Muyzer G."/>
        </authorList>
    </citation>
    <scope>NUCLEOTIDE SEQUENCE [LARGE SCALE GENOMIC DNA]</scope>
    <source>
        <strain evidence="3 4">HL17</strain>
    </source>
</reference>